<protein>
    <submittedName>
        <fullName evidence="2">Putative MafB-related protein</fullName>
    </submittedName>
</protein>
<evidence type="ECO:0000256" key="1">
    <source>
        <dbReference type="SAM" id="MobiDB-lite"/>
    </source>
</evidence>
<dbReference type="AlphaFoldDB" id="A0A378W097"/>
<dbReference type="InterPro" id="IPR008106">
    <property type="entry name" value="Adhesin_MafB"/>
</dbReference>
<dbReference type="EMBL" id="UGRI01000001">
    <property type="protein sequence ID" value="SUA24553.1"/>
    <property type="molecule type" value="Genomic_DNA"/>
</dbReference>
<organism evidence="2">
    <name type="scientific">Neisseria gonorrhoeae</name>
    <dbReference type="NCBI Taxonomy" id="485"/>
    <lineage>
        <taxon>Bacteria</taxon>
        <taxon>Pseudomonadati</taxon>
        <taxon>Pseudomonadota</taxon>
        <taxon>Betaproteobacteria</taxon>
        <taxon>Neisseriales</taxon>
        <taxon>Neisseriaceae</taxon>
        <taxon>Neisseria</taxon>
    </lineage>
</organism>
<evidence type="ECO:0000313" key="2">
    <source>
        <dbReference type="EMBL" id="SUA24553.1"/>
    </source>
</evidence>
<accession>A0A378W097</accession>
<dbReference type="Pfam" id="PF06255">
    <property type="entry name" value="MafB"/>
    <property type="match status" value="1"/>
</dbReference>
<gene>
    <name evidence="2" type="ORF">NCTC11421_02554</name>
</gene>
<reference evidence="2" key="1">
    <citation type="submission" date="2018-06" db="EMBL/GenBank/DDBJ databases">
        <authorList>
            <consortium name="Pathogen Informatics"/>
            <person name="Doyle S."/>
        </authorList>
    </citation>
    <scope>NUCLEOTIDE SEQUENCE [LARGE SCALE GENOMIC DNA]</scope>
    <source>
        <strain evidence="2">NCTC11421</strain>
    </source>
</reference>
<proteinExistence type="predicted"/>
<feature type="region of interest" description="Disordered" evidence="1">
    <location>
        <begin position="1"/>
        <end position="24"/>
    </location>
</feature>
<name>A0A378W097_NEIGO</name>
<sequence>MLTQGVGDGFKRATRYSPELDRSGNAAEAFNGTADIVKTSSARQEKLSAQAMPCRV</sequence>